<dbReference type="InterPro" id="IPR001555">
    <property type="entry name" value="GART_AS"/>
</dbReference>
<dbReference type="SUPFAM" id="SSF50486">
    <property type="entry name" value="FMT C-terminal domain-like"/>
    <property type="match status" value="1"/>
</dbReference>
<feature type="domain" description="Formyl transferase C-terminal" evidence="2">
    <location>
        <begin position="207"/>
        <end position="290"/>
    </location>
</feature>
<dbReference type="InterPro" id="IPR011034">
    <property type="entry name" value="Formyl_transferase-like_C_sf"/>
</dbReference>
<keyword evidence="3" id="KW-0808">Transferase</keyword>
<dbReference type="InterPro" id="IPR002376">
    <property type="entry name" value="Formyl_transf_N"/>
</dbReference>
<dbReference type="SUPFAM" id="SSF53328">
    <property type="entry name" value="Formyltransferase"/>
    <property type="match status" value="1"/>
</dbReference>
<dbReference type="CDD" id="cd08702">
    <property type="entry name" value="Arna_FMT_C"/>
    <property type="match status" value="1"/>
</dbReference>
<dbReference type="InterPro" id="IPR005793">
    <property type="entry name" value="Formyl_trans_C"/>
</dbReference>
<accession>A0A3D9L6Y3</accession>
<dbReference type="OrthoDB" id="9802815at2"/>
<dbReference type="PANTHER" id="PTHR11138:SF5">
    <property type="entry name" value="METHIONYL-TRNA FORMYLTRANSFERASE, MITOCHONDRIAL"/>
    <property type="match status" value="1"/>
</dbReference>
<keyword evidence="4" id="KW-1185">Reference proteome</keyword>
<dbReference type="InterPro" id="IPR036477">
    <property type="entry name" value="Formyl_transf_N_sf"/>
</dbReference>
<dbReference type="Gene3D" id="3.40.50.12230">
    <property type="match status" value="1"/>
</dbReference>
<evidence type="ECO:0000259" key="1">
    <source>
        <dbReference type="Pfam" id="PF00551"/>
    </source>
</evidence>
<gene>
    <name evidence="3" type="ORF">C7460_103158</name>
</gene>
<evidence type="ECO:0000313" key="3">
    <source>
        <dbReference type="EMBL" id="REE01641.1"/>
    </source>
</evidence>
<dbReference type="Proteomes" id="UP000256779">
    <property type="component" value="Unassembled WGS sequence"/>
</dbReference>
<dbReference type="GO" id="GO:0004479">
    <property type="term" value="F:methionyl-tRNA formyltransferase activity"/>
    <property type="evidence" value="ECO:0007669"/>
    <property type="project" value="TreeGrafter"/>
</dbReference>
<dbReference type="GO" id="GO:0005829">
    <property type="term" value="C:cytosol"/>
    <property type="evidence" value="ECO:0007669"/>
    <property type="project" value="TreeGrafter"/>
</dbReference>
<protein>
    <submittedName>
        <fullName evidence="3">Methionyl-tRNA formyltransferase</fullName>
    </submittedName>
</protein>
<feature type="domain" description="Formyl transferase N-terminal" evidence="1">
    <location>
        <begin position="57"/>
        <end position="163"/>
    </location>
</feature>
<dbReference type="RefSeq" id="WP_115866922.1">
    <property type="nucleotide sequence ID" value="NZ_QREG01000003.1"/>
</dbReference>
<dbReference type="EMBL" id="QREG01000003">
    <property type="protein sequence ID" value="REE01641.1"/>
    <property type="molecule type" value="Genomic_DNA"/>
</dbReference>
<dbReference type="PROSITE" id="PS00373">
    <property type="entry name" value="GART"/>
    <property type="match status" value="1"/>
</dbReference>
<dbReference type="Pfam" id="PF00551">
    <property type="entry name" value="Formyl_trans_N"/>
    <property type="match status" value="1"/>
</dbReference>
<comment type="caution">
    <text evidence="3">The sequence shown here is derived from an EMBL/GenBank/DDBJ whole genome shotgun (WGS) entry which is preliminary data.</text>
</comment>
<evidence type="ECO:0000313" key="4">
    <source>
        <dbReference type="Proteomes" id="UP000256779"/>
    </source>
</evidence>
<dbReference type="PANTHER" id="PTHR11138">
    <property type="entry name" value="METHIONYL-TRNA FORMYLTRANSFERASE"/>
    <property type="match status" value="1"/>
</dbReference>
<organism evidence="3 4">
    <name type="scientific">Marinoscillum furvescens DSM 4134</name>
    <dbReference type="NCBI Taxonomy" id="1122208"/>
    <lineage>
        <taxon>Bacteria</taxon>
        <taxon>Pseudomonadati</taxon>
        <taxon>Bacteroidota</taxon>
        <taxon>Cytophagia</taxon>
        <taxon>Cytophagales</taxon>
        <taxon>Reichenbachiellaceae</taxon>
        <taxon>Marinoscillum</taxon>
    </lineage>
</organism>
<name>A0A3D9L6Y3_MARFU</name>
<dbReference type="Pfam" id="PF02911">
    <property type="entry name" value="Formyl_trans_C"/>
    <property type="match status" value="1"/>
</dbReference>
<reference evidence="3 4" key="1">
    <citation type="submission" date="2018-07" db="EMBL/GenBank/DDBJ databases">
        <title>Genomic Encyclopedia of Type Strains, Phase IV (KMG-IV): sequencing the most valuable type-strain genomes for metagenomic binning, comparative biology and taxonomic classification.</title>
        <authorList>
            <person name="Goeker M."/>
        </authorList>
    </citation>
    <scope>NUCLEOTIDE SEQUENCE [LARGE SCALE GENOMIC DNA]</scope>
    <source>
        <strain evidence="3 4">DSM 4134</strain>
    </source>
</reference>
<dbReference type="AlphaFoldDB" id="A0A3D9L6Y3"/>
<dbReference type="CDD" id="cd08369">
    <property type="entry name" value="FMT_core"/>
    <property type="match status" value="1"/>
</dbReference>
<sequence>MQKKFKIGYFADGPWSHKAFDYLISDETISVEFIVPRTDTEDNTLKSFSDQYGIKYLHPVNINSEKFYSEAQEFDCDLFVSMSFNQIFRKEIIGLPRFNTINCHAGKLPFYRGRNILNWALINNESEFGITVHFVDEGIDTGDIILQETYPISEEDDYKTLLEAAYVGCAEILYKAIKMIQSGDFTPIKQESVHPVGFYCGRRSLGDEIIDWNQNSRDIFNFIRAICHPGPKATTFLGEKKITINKARLIPEAPIYKNTSGQLLNKTSGGFLVKTLDSFIEILEIESEVKLKVGDKLG</sequence>
<proteinExistence type="predicted"/>
<evidence type="ECO:0000259" key="2">
    <source>
        <dbReference type="Pfam" id="PF02911"/>
    </source>
</evidence>